<organism evidence="11 12">
    <name type="scientific">Monoglobus pectinilyticus</name>
    <dbReference type="NCBI Taxonomy" id="1981510"/>
    <lineage>
        <taxon>Bacteria</taxon>
        <taxon>Bacillati</taxon>
        <taxon>Bacillota</taxon>
        <taxon>Clostridia</taxon>
        <taxon>Monoglobales</taxon>
        <taxon>Monoglobaceae</taxon>
        <taxon>Monoglobus</taxon>
    </lineage>
</organism>
<comment type="catalytic activity">
    <reaction evidence="8">
        <text>cholate + taurine = taurocholate + H2O</text>
        <dbReference type="Rhea" id="RHEA:47108"/>
        <dbReference type="ChEBI" id="CHEBI:15377"/>
        <dbReference type="ChEBI" id="CHEBI:29747"/>
        <dbReference type="ChEBI" id="CHEBI:36257"/>
        <dbReference type="ChEBI" id="CHEBI:507393"/>
    </reaction>
    <physiologicalReaction direction="right-to-left" evidence="8">
        <dbReference type="Rhea" id="RHEA:47110"/>
    </physiologicalReaction>
</comment>
<dbReference type="EC" id="3.5.1.24" evidence="5"/>
<dbReference type="GO" id="GO:0006629">
    <property type="term" value="P:lipid metabolic process"/>
    <property type="evidence" value="ECO:0007669"/>
    <property type="project" value="UniProtKB-KW"/>
</dbReference>
<evidence type="ECO:0000256" key="3">
    <source>
        <dbReference type="ARBA" id="ARBA00022801"/>
    </source>
</evidence>
<dbReference type="GeneID" id="98062091"/>
<comment type="pathway">
    <text evidence="1">Lipid metabolism; bile acid biosynthesis.</text>
</comment>
<feature type="domain" description="Choloylglycine hydrolase/NAAA C-terminal" evidence="10">
    <location>
        <begin position="2"/>
        <end position="311"/>
    </location>
</feature>
<dbReference type="NCBIfam" id="NF038245">
    <property type="entry name" value="bile_salt_hydro"/>
    <property type="match status" value="1"/>
</dbReference>
<dbReference type="KEGG" id="mpec:B9O19_00665"/>
<dbReference type="Gene3D" id="3.60.60.10">
    <property type="entry name" value="Penicillin V Acylase, Chain A"/>
    <property type="match status" value="1"/>
</dbReference>
<dbReference type="RefSeq" id="WP_102365100.1">
    <property type="nucleotide sequence ID" value="NZ_CP020991.1"/>
</dbReference>
<dbReference type="CDD" id="cd00542">
    <property type="entry name" value="Ntn_PVA"/>
    <property type="match status" value="1"/>
</dbReference>
<dbReference type="Proteomes" id="UP000235589">
    <property type="component" value="Chromosome"/>
</dbReference>
<accession>A0A2K9P2K8</accession>
<evidence type="ECO:0000256" key="7">
    <source>
        <dbReference type="ARBA" id="ARBA00044806"/>
    </source>
</evidence>
<evidence type="ECO:0000256" key="6">
    <source>
        <dbReference type="ARBA" id="ARBA00044804"/>
    </source>
</evidence>
<comment type="catalytic activity">
    <reaction evidence="9">
        <text>taurodeoxycholate + H2O = deoxycholate + taurine</text>
        <dbReference type="Rhea" id="RHEA:47556"/>
        <dbReference type="ChEBI" id="CHEBI:15377"/>
        <dbReference type="ChEBI" id="CHEBI:23614"/>
        <dbReference type="ChEBI" id="CHEBI:36261"/>
        <dbReference type="ChEBI" id="CHEBI:507393"/>
    </reaction>
    <physiologicalReaction direction="left-to-right" evidence="9">
        <dbReference type="Rhea" id="RHEA:47557"/>
    </physiologicalReaction>
</comment>
<evidence type="ECO:0000313" key="11">
    <source>
        <dbReference type="EMBL" id="AUO18848.1"/>
    </source>
</evidence>
<dbReference type="GO" id="GO:0045302">
    <property type="term" value="F:choloylglycine hydrolase activity"/>
    <property type="evidence" value="ECO:0007669"/>
    <property type="project" value="UniProtKB-EC"/>
</dbReference>
<keyword evidence="3 11" id="KW-0378">Hydrolase</keyword>
<evidence type="ECO:0000259" key="10">
    <source>
        <dbReference type="Pfam" id="PF02275"/>
    </source>
</evidence>
<evidence type="ECO:0000256" key="8">
    <source>
        <dbReference type="ARBA" id="ARBA00047285"/>
    </source>
</evidence>
<dbReference type="SUPFAM" id="SSF56235">
    <property type="entry name" value="N-terminal nucleophile aminohydrolases (Ntn hydrolases)"/>
    <property type="match status" value="1"/>
</dbReference>
<dbReference type="OrthoDB" id="9794717at2"/>
<keyword evidence="12" id="KW-1185">Reference proteome</keyword>
<evidence type="ECO:0000256" key="4">
    <source>
        <dbReference type="ARBA" id="ARBA00023098"/>
    </source>
</evidence>
<protein>
    <recommendedName>
        <fullName evidence="5">choloylglycine hydrolase</fullName>
        <ecNumber evidence="5">3.5.1.24</ecNumber>
    </recommendedName>
    <alternativeName>
        <fullName evidence="6">Bile salt hydrolase</fullName>
    </alternativeName>
    <alternativeName>
        <fullName evidence="7">Choloylglycine hydrolase</fullName>
    </alternativeName>
</protein>
<evidence type="ECO:0000256" key="2">
    <source>
        <dbReference type="ARBA" id="ARBA00006625"/>
    </source>
</evidence>
<evidence type="ECO:0000256" key="5">
    <source>
        <dbReference type="ARBA" id="ARBA00044769"/>
    </source>
</evidence>
<reference evidence="11 12" key="1">
    <citation type="submission" date="2017-04" db="EMBL/GenBank/DDBJ databases">
        <title>Monoglobus pectinilyticus 14 draft genome.</title>
        <authorList>
            <person name="Kim C."/>
            <person name="Rosendale D.I."/>
            <person name="Kelly W.J."/>
            <person name="Tannock G.W."/>
            <person name="Patchett M.L."/>
            <person name="Jordens J.Z."/>
        </authorList>
    </citation>
    <scope>NUCLEOTIDE SEQUENCE [LARGE SCALE GENOMIC DNA]</scope>
    <source>
        <strain evidence="11 12">14</strain>
    </source>
</reference>
<evidence type="ECO:0000256" key="9">
    <source>
        <dbReference type="ARBA" id="ARBA00048897"/>
    </source>
</evidence>
<dbReference type="EMBL" id="CP020991">
    <property type="protein sequence ID" value="AUO18848.1"/>
    <property type="molecule type" value="Genomic_DNA"/>
</dbReference>
<dbReference type="InterPro" id="IPR029132">
    <property type="entry name" value="CBAH/NAAA_C"/>
</dbReference>
<dbReference type="PANTHER" id="PTHR35527">
    <property type="entry name" value="CHOLOYLGLYCINE HYDROLASE"/>
    <property type="match status" value="1"/>
</dbReference>
<dbReference type="PANTHER" id="PTHR35527:SF2">
    <property type="entry name" value="HYDROLASE"/>
    <property type="match status" value="1"/>
</dbReference>
<evidence type="ECO:0000256" key="1">
    <source>
        <dbReference type="ARBA" id="ARBA00004860"/>
    </source>
</evidence>
<evidence type="ECO:0000313" key="12">
    <source>
        <dbReference type="Proteomes" id="UP000235589"/>
    </source>
</evidence>
<sequence>MCTAITYKTVDSYFGRNLDYYFSYTETVTITPRNYPFSFQSVKNMESHYAIIGMAYVVYDYPLYYDATNEKGLSIAGLNFPDNAEYKDFAEGKDNVAPYELIPWILGQCETVEETKKLLKNVNIWNVNFNKKLISTPLHWLIADKDCSITVECVKEGLKVYDNSVGVLTNNPTFDFQMFNLNNYMKVSKKEPTNEFSNKVKLKEYCSGMGGIGLPGDLSSVSRFVKAAFTKLNSISGWSESESISQFFHILGSVAQQRGCVCMQEGKYEITIYSSCCNMDKGIYYYTTYENSQISAVNMYNEDLESKVLVSYPLIKGQQINKQN</sequence>
<dbReference type="Pfam" id="PF02275">
    <property type="entry name" value="CBAH"/>
    <property type="match status" value="1"/>
</dbReference>
<dbReference type="AlphaFoldDB" id="A0A2K9P2K8"/>
<dbReference type="InterPro" id="IPR029055">
    <property type="entry name" value="Ntn_hydrolases_N"/>
</dbReference>
<gene>
    <name evidence="11" type="primary">cbh</name>
    <name evidence="11" type="ORF">B9O19_00665</name>
</gene>
<keyword evidence="4" id="KW-0443">Lipid metabolism</keyword>
<comment type="similarity">
    <text evidence="2">Belongs to the peptidase C59 family.</text>
</comment>
<dbReference type="InterPro" id="IPR052193">
    <property type="entry name" value="Peptidase_C59"/>
</dbReference>
<proteinExistence type="inferred from homology"/>
<dbReference type="InterPro" id="IPR047711">
    <property type="entry name" value="CBAH"/>
</dbReference>
<name>A0A2K9P2K8_9FIRM</name>